<proteinExistence type="predicted"/>
<dbReference type="AlphaFoldDB" id="A0A0D0AWG4"/>
<protein>
    <submittedName>
        <fullName evidence="2">Uncharacterized protein</fullName>
    </submittedName>
</protein>
<feature type="region of interest" description="Disordered" evidence="1">
    <location>
        <begin position="291"/>
        <end position="334"/>
    </location>
</feature>
<reference evidence="3" key="2">
    <citation type="submission" date="2015-01" db="EMBL/GenBank/DDBJ databases">
        <title>Evolutionary Origins and Diversification of the Mycorrhizal Mutualists.</title>
        <authorList>
            <consortium name="DOE Joint Genome Institute"/>
            <consortium name="Mycorrhizal Genomics Consortium"/>
            <person name="Kohler A."/>
            <person name="Kuo A."/>
            <person name="Nagy L.G."/>
            <person name="Floudas D."/>
            <person name="Copeland A."/>
            <person name="Barry K.W."/>
            <person name="Cichocki N."/>
            <person name="Veneault-Fourrey C."/>
            <person name="LaButti K."/>
            <person name="Lindquist E.A."/>
            <person name="Lipzen A."/>
            <person name="Lundell T."/>
            <person name="Morin E."/>
            <person name="Murat C."/>
            <person name="Riley R."/>
            <person name="Ohm R."/>
            <person name="Sun H."/>
            <person name="Tunlid A."/>
            <person name="Henrissat B."/>
            <person name="Grigoriev I.V."/>
            <person name="Hibbett D.S."/>
            <person name="Martin F."/>
        </authorList>
    </citation>
    <scope>NUCLEOTIDE SEQUENCE [LARGE SCALE GENOMIC DNA]</scope>
    <source>
        <strain evidence="3">UH-Slu-Lm8-n1</strain>
    </source>
</reference>
<name>A0A0D0AWG4_9AGAM</name>
<feature type="region of interest" description="Disordered" evidence="1">
    <location>
        <begin position="210"/>
        <end position="241"/>
    </location>
</feature>
<evidence type="ECO:0000256" key="1">
    <source>
        <dbReference type="SAM" id="MobiDB-lite"/>
    </source>
</evidence>
<evidence type="ECO:0000313" key="2">
    <source>
        <dbReference type="EMBL" id="KIK36228.1"/>
    </source>
</evidence>
<organism evidence="2 3">
    <name type="scientific">Suillus luteus UH-Slu-Lm8-n1</name>
    <dbReference type="NCBI Taxonomy" id="930992"/>
    <lineage>
        <taxon>Eukaryota</taxon>
        <taxon>Fungi</taxon>
        <taxon>Dikarya</taxon>
        <taxon>Basidiomycota</taxon>
        <taxon>Agaricomycotina</taxon>
        <taxon>Agaricomycetes</taxon>
        <taxon>Agaricomycetidae</taxon>
        <taxon>Boletales</taxon>
        <taxon>Suillineae</taxon>
        <taxon>Suillaceae</taxon>
        <taxon>Suillus</taxon>
    </lineage>
</organism>
<dbReference type="InParanoid" id="A0A0D0AWG4"/>
<dbReference type="Proteomes" id="UP000054485">
    <property type="component" value="Unassembled WGS sequence"/>
</dbReference>
<dbReference type="EMBL" id="KN835548">
    <property type="protein sequence ID" value="KIK36228.1"/>
    <property type="molecule type" value="Genomic_DNA"/>
</dbReference>
<gene>
    <name evidence="2" type="ORF">CY34DRAFT_811452</name>
</gene>
<accession>A0A0D0AWG4</accession>
<dbReference type="OrthoDB" id="2793621at2759"/>
<evidence type="ECO:0000313" key="3">
    <source>
        <dbReference type="Proteomes" id="UP000054485"/>
    </source>
</evidence>
<reference evidence="2 3" key="1">
    <citation type="submission" date="2014-04" db="EMBL/GenBank/DDBJ databases">
        <authorList>
            <consortium name="DOE Joint Genome Institute"/>
            <person name="Kuo A."/>
            <person name="Ruytinx J."/>
            <person name="Rineau F."/>
            <person name="Colpaert J."/>
            <person name="Kohler A."/>
            <person name="Nagy L.G."/>
            <person name="Floudas D."/>
            <person name="Copeland A."/>
            <person name="Barry K.W."/>
            <person name="Cichocki N."/>
            <person name="Veneault-Fourrey C."/>
            <person name="LaButti K."/>
            <person name="Lindquist E.A."/>
            <person name="Lipzen A."/>
            <person name="Lundell T."/>
            <person name="Morin E."/>
            <person name="Murat C."/>
            <person name="Sun H."/>
            <person name="Tunlid A."/>
            <person name="Henrissat B."/>
            <person name="Grigoriev I.V."/>
            <person name="Hibbett D.S."/>
            <person name="Martin F."/>
            <person name="Nordberg H.P."/>
            <person name="Cantor M.N."/>
            <person name="Hua S.X."/>
        </authorList>
    </citation>
    <scope>NUCLEOTIDE SEQUENCE [LARGE SCALE GENOMIC DNA]</scope>
    <source>
        <strain evidence="2 3">UH-Slu-Lm8-n1</strain>
    </source>
</reference>
<sequence length="334" mass="37668">MNLRSTKLTVDRCTPRDRFATRFTRVAQISFPTSIRKSIDDSCIDFPLTPFYSPTEESFGYGRPRASSDAFRGVEAQIPNSPFAHLFPEYCYDNPDPPRSPTPIDFFHPSSPPTPPPKDFIVSASNQPQSPAFTQDSSSPILSDLVPVTPGPAGLEPSHSIWIFDSSLREVDFDVTCLGALDEQLLYAPKDCFLDICWAEAVYDDEDQLPVLQPDPEEKPWVWQSQAERETDSEESEQRGLDPIVVQVERKVSFLPSPDSYTPRSPQRMMIAESESRMLYQNANHSVHFFPVPQQRDSRRKHTPQSPPDTPSGKLKLFSGAYGTLTGRRRTTSH</sequence>
<dbReference type="HOGENOM" id="CLU_083403_0_0_1"/>
<keyword evidence="3" id="KW-1185">Reference proteome</keyword>